<accession>G3B3N2</accession>
<dbReference type="InterPro" id="IPR043970">
    <property type="entry name" value="FUZ/MON1/HPS1_longin_3"/>
</dbReference>
<dbReference type="Pfam" id="PF19038">
    <property type="entry name" value="Fuz_longin_3"/>
    <property type="match status" value="1"/>
</dbReference>
<evidence type="ECO:0000256" key="4">
    <source>
        <dbReference type="RuleBase" id="RU367048"/>
    </source>
</evidence>
<dbReference type="InterPro" id="IPR043972">
    <property type="entry name" value="FUZ/MON1/HPS1_longin_1"/>
</dbReference>
<protein>
    <recommendedName>
        <fullName evidence="3 4">Vacuolar fusion protein MON1</fullName>
    </recommendedName>
</protein>
<gene>
    <name evidence="8" type="ORF">CANTEDRAFT_114259</name>
</gene>
<dbReference type="AlphaFoldDB" id="G3B3N2"/>
<sequence>MFLNRSPVVLVSVTKIKYEMILNQNTNQNSLLVNQLHSLYEYLVSILTKPVIMRLFHNRMNYDLRKSLTQLDFHNLDRLAMKLTYGLDEDDDLKHGLDYYLSALMDNSSKTACITNTTRQKLNSILLSSRTNDLPDYLFGLLTVGDQVVSVMKPKTHELGNKDVRNLMMIISNNQHSNMSEDLWIPICMPNFNSNGFLYCLVKTFDLSKYLLVDGKFHRPLPVNVVLLSTDKNNFFKMQEVAEGIIDQVVESDSYRNSLHDELVAREQLVTKPSMVHYVYKDKSKDQFVSSPLDLTDKFMLFKYVYYYTNLVNSKTTTIKSLTSDGVDKKLTYLKFDNYVGFMLSDQTYEFYCISTEGKLTTLINDVLGVVKWCKQRHKRLFNNNVRYSL</sequence>
<feature type="domain" description="FUZ/MON1/HPS1 second Longin" evidence="6">
    <location>
        <begin position="137"/>
        <end position="244"/>
    </location>
</feature>
<evidence type="ECO:0000313" key="8">
    <source>
        <dbReference type="EMBL" id="EGV64191.1"/>
    </source>
</evidence>
<keyword evidence="4" id="KW-0653">Protein transport</keyword>
<feature type="domain" description="FUZ/MON1/HPS1 first Longin" evidence="5">
    <location>
        <begin position="22"/>
        <end position="79"/>
    </location>
</feature>
<name>G3B3N2_CANTC</name>
<proteinExistence type="inferred from homology"/>
<evidence type="ECO:0000256" key="1">
    <source>
        <dbReference type="ARBA" id="ARBA00004380"/>
    </source>
</evidence>
<keyword evidence="4" id="KW-0472">Membrane</keyword>
<evidence type="ECO:0000259" key="5">
    <source>
        <dbReference type="Pfam" id="PF19036"/>
    </source>
</evidence>
<comment type="subcellular location">
    <subcellularLocation>
        <location evidence="4">Endosome</location>
        <location evidence="4">Multivesicular body membrane</location>
        <topology evidence="4">Peripheral membrane protein</topology>
    </subcellularLocation>
    <subcellularLocation>
        <location evidence="1 4">Prevacuolar compartment membrane</location>
        <topology evidence="1 4">Peripheral membrane protein</topology>
    </subcellularLocation>
    <subcellularLocation>
        <location evidence="4">Vacuole membrane</location>
        <topology evidence="4">Peripheral membrane protein</topology>
    </subcellularLocation>
</comment>
<dbReference type="Proteomes" id="UP000000707">
    <property type="component" value="Unassembled WGS sequence"/>
</dbReference>
<dbReference type="InterPro" id="IPR004353">
    <property type="entry name" value="Mon1"/>
</dbReference>
<keyword evidence="4" id="KW-0813">Transport</keyword>
<dbReference type="GO" id="GO:0016192">
    <property type="term" value="P:vesicle-mediated transport"/>
    <property type="evidence" value="ECO:0007669"/>
    <property type="project" value="InterPro"/>
</dbReference>
<dbReference type="GO" id="GO:0006623">
    <property type="term" value="P:protein targeting to vacuole"/>
    <property type="evidence" value="ECO:0007669"/>
    <property type="project" value="UniProtKB-UniRule"/>
</dbReference>
<dbReference type="GeneID" id="18247342"/>
<evidence type="ECO:0000259" key="7">
    <source>
        <dbReference type="Pfam" id="PF19038"/>
    </source>
</evidence>
<dbReference type="KEGG" id="cten:18247342"/>
<dbReference type="EMBL" id="GL996521">
    <property type="protein sequence ID" value="EGV64191.1"/>
    <property type="molecule type" value="Genomic_DNA"/>
</dbReference>
<keyword evidence="4" id="KW-0072">Autophagy</keyword>
<organism evidence="9">
    <name type="scientific">Candida tenuis (strain ATCC 10573 / BCRC 21748 / CBS 615 / JCM 9827 / NBRC 10315 / NRRL Y-1498 / VKM Y-70)</name>
    <name type="common">Yeast</name>
    <name type="synonym">Yamadazyma tenuis</name>
    <dbReference type="NCBI Taxonomy" id="590646"/>
    <lineage>
        <taxon>Eukaryota</taxon>
        <taxon>Fungi</taxon>
        <taxon>Dikarya</taxon>
        <taxon>Ascomycota</taxon>
        <taxon>Saccharomycotina</taxon>
        <taxon>Pichiomycetes</taxon>
        <taxon>Debaryomycetaceae</taxon>
        <taxon>Yamadazyma</taxon>
    </lineage>
</organism>
<dbReference type="GO" id="GO:0032585">
    <property type="term" value="C:multivesicular body membrane"/>
    <property type="evidence" value="ECO:0007669"/>
    <property type="project" value="UniProtKB-SubCell"/>
</dbReference>
<evidence type="ECO:0000313" key="9">
    <source>
        <dbReference type="Proteomes" id="UP000000707"/>
    </source>
</evidence>
<dbReference type="PANTHER" id="PTHR13027:SF7">
    <property type="entry name" value="VACUOLAR FUSION PROTEIN MON1 HOMOLOG"/>
    <property type="match status" value="1"/>
</dbReference>
<dbReference type="HOGENOM" id="CLU_025637_0_0_1"/>
<feature type="domain" description="FUZ/MON1/HPS1 third Longin" evidence="7">
    <location>
        <begin position="275"/>
        <end position="376"/>
    </location>
</feature>
<keyword evidence="4" id="KW-0967">Endosome</keyword>
<dbReference type="GO" id="GO:0035658">
    <property type="term" value="C:Mon1-Ccz1 complex"/>
    <property type="evidence" value="ECO:0007669"/>
    <property type="project" value="TreeGrafter"/>
</dbReference>
<dbReference type="PRINTS" id="PR01546">
    <property type="entry name" value="YEAST73DUF"/>
</dbReference>
<dbReference type="InterPro" id="IPR043971">
    <property type="entry name" value="FUZ/MON1/HPS1_longin_2"/>
</dbReference>
<keyword evidence="9" id="KW-1185">Reference proteome</keyword>
<evidence type="ECO:0000256" key="3">
    <source>
        <dbReference type="ARBA" id="ARBA00018132"/>
    </source>
</evidence>
<evidence type="ECO:0000256" key="2">
    <source>
        <dbReference type="ARBA" id="ARBA00008968"/>
    </source>
</evidence>
<evidence type="ECO:0000259" key="6">
    <source>
        <dbReference type="Pfam" id="PF19037"/>
    </source>
</evidence>
<dbReference type="eggNOG" id="KOG0997">
    <property type="taxonomic scope" value="Eukaryota"/>
</dbReference>
<comment type="similarity">
    <text evidence="2 4">Belongs to the MON1/SAND family.</text>
</comment>
<dbReference type="GO" id="GO:0000329">
    <property type="term" value="C:fungal-type vacuole membrane"/>
    <property type="evidence" value="ECO:0007669"/>
    <property type="project" value="TreeGrafter"/>
</dbReference>
<dbReference type="Pfam" id="PF19037">
    <property type="entry name" value="Fuz_longin_2"/>
    <property type="match status" value="1"/>
</dbReference>
<reference evidence="8 9" key="1">
    <citation type="journal article" date="2011" name="Proc. Natl. Acad. Sci. U.S.A.">
        <title>Comparative genomics of xylose-fermenting fungi for enhanced biofuel production.</title>
        <authorList>
            <person name="Wohlbach D.J."/>
            <person name="Kuo A."/>
            <person name="Sato T.K."/>
            <person name="Potts K.M."/>
            <person name="Salamov A.A."/>
            <person name="LaButti K.M."/>
            <person name="Sun H."/>
            <person name="Clum A."/>
            <person name="Pangilinan J.L."/>
            <person name="Lindquist E.A."/>
            <person name="Lucas S."/>
            <person name="Lapidus A."/>
            <person name="Jin M."/>
            <person name="Gunawan C."/>
            <person name="Balan V."/>
            <person name="Dale B.E."/>
            <person name="Jeffries T.W."/>
            <person name="Zinkel R."/>
            <person name="Barry K.W."/>
            <person name="Grigoriev I.V."/>
            <person name="Gasch A.P."/>
        </authorList>
    </citation>
    <scope>NUCLEOTIDE SEQUENCE [LARGE SCALE GENOMIC DNA]</scope>
    <source>
        <strain evidence="9">ATCC 10573 / BCRC 21748 / CBS 615 / JCM 9827 / NBRC 10315 / NRRL Y-1498 / VKM Y-70</strain>
    </source>
</reference>
<dbReference type="OrthoDB" id="272411at2759"/>
<dbReference type="GO" id="GO:0006914">
    <property type="term" value="P:autophagy"/>
    <property type="evidence" value="ECO:0007669"/>
    <property type="project" value="UniProtKB-UniRule"/>
</dbReference>
<keyword evidence="4" id="KW-0926">Vacuole</keyword>
<dbReference type="Pfam" id="PF19036">
    <property type="entry name" value="Fuz_longin_1"/>
    <property type="match status" value="1"/>
</dbReference>
<dbReference type="PANTHER" id="PTHR13027">
    <property type="entry name" value="SAND PROTEIN-RELATED"/>
    <property type="match status" value="1"/>
</dbReference>
<comment type="function">
    <text evidence="4">Required for multiple vacuole delivery pathways including the cytoplasm to vacuole transport (Cvt), autophagy, pexophagy and endocytosis.</text>
</comment>
<dbReference type="STRING" id="590646.G3B3N2"/>